<feature type="chain" id="PRO_5046709017" evidence="1">
    <location>
        <begin position="20"/>
        <end position="176"/>
    </location>
</feature>
<evidence type="ECO:0000313" key="2">
    <source>
        <dbReference type="EMBL" id="MED6261022.1"/>
    </source>
</evidence>
<name>A0ABU7CEI1_9TELE</name>
<gene>
    <name evidence="2" type="ORF">ATANTOWER_032824</name>
</gene>
<protein>
    <submittedName>
        <fullName evidence="2">Uncharacterized protein</fullName>
    </submittedName>
</protein>
<evidence type="ECO:0000256" key="1">
    <source>
        <dbReference type="SAM" id="SignalP"/>
    </source>
</evidence>
<evidence type="ECO:0000313" key="3">
    <source>
        <dbReference type="Proteomes" id="UP001345963"/>
    </source>
</evidence>
<organism evidence="2 3">
    <name type="scientific">Ataeniobius toweri</name>
    <dbReference type="NCBI Taxonomy" id="208326"/>
    <lineage>
        <taxon>Eukaryota</taxon>
        <taxon>Metazoa</taxon>
        <taxon>Chordata</taxon>
        <taxon>Craniata</taxon>
        <taxon>Vertebrata</taxon>
        <taxon>Euteleostomi</taxon>
        <taxon>Actinopterygii</taxon>
        <taxon>Neopterygii</taxon>
        <taxon>Teleostei</taxon>
        <taxon>Neoteleostei</taxon>
        <taxon>Acanthomorphata</taxon>
        <taxon>Ovalentaria</taxon>
        <taxon>Atherinomorphae</taxon>
        <taxon>Cyprinodontiformes</taxon>
        <taxon>Goodeidae</taxon>
        <taxon>Ataeniobius</taxon>
    </lineage>
</organism>
<reference evidence="2 3" key="1">
    <citation type="submission" date="2021-07" db="EMBL/GenBank/DDBJ databases">
        <authorList>
            <person name="Palmer J.M."/>
        </authorList>
    </citation>
    <scope>NUCLEOTIDE SEQUENCE [LARGE SCALE GENOMIC DNA]</scope>
    <source>
        <strain evidence="2 3">AT_MEX2019</strain>
        <tissue evidence="2">Muscle</tissue>
    </source>
</reference>
<accession>A0ABU7CEI1</accession>
<dbReference type="EMBL" id="JAHUTI010089498">
    <property type="protein sequence ID" value="MED6261022.1"/>
    <property type="molecule type" value="Genomic_DNA"/>
</dbReference>
<dbReference type="Proteomes" id="UP001345963">
    <property type="component" value="Unassembled WGS sequence"/>
</dbReference>
<comment type="caution">
    <text evidence="2">The sequence shown here is derived from an EMBL/GenBank/DDBJ whole genome shotgun (WGS) entry which is preliminary data.</text>
</comment>
<feature type="signal peptide" evidence="1">
    <location>
        <begin position="1"/>
        <end position="19"/>
    </location>
</feature>
<keyword evidence="3" id="KW-1185">Reference proteome</keyword>
<keyword evidence="1" id="KW-0732">Signal</keyword>
<proteinExistence type="predicted"/>
<sequence length="176" mass="20113">MKQTLFRLFYSELIFSAQTLPLTCTVPRKSCPVGNKLRSKQTDQFSRPKRYLSFRSWGKIRLNYGCFWMPQEKVELCLSYYSLFMNKCRVLTQQIITKLCWFRLAEVRLKVRSYFGSKDSLKVGLRLACEFKGLQLTCGLASPLAVVDAAGVRERRGNRALGSDIPALTPPLPGQC</sequence>